<organism evidence="2">
    <name type="scientific">Anopheles darlingi</name>
    <name type="common">Mosquito</name>
    <dbReference type="NCBI Taxonomy" id="43151"/>
    <lineage>
        <taxon>Eukaryota</taxon>
        <taxon>Metazoa</taxon>
        <taxon>Ecdysozoa</taxon>
        <taxon>Arthropoda</taxon>
        <taxon>Hexapoda</taxon>
        <taxon>Insecta</taxon>
        <taxon>Pterygota</taxon>
        <taxon>Neoptera</taxon>
        <taxon>Endopterygota</taxon>
        <taxon>Diptera</taxon>
        <taxon>Nematocera</taxon>
        <taxon>Culicoidea</taxon>
        <taxon>Culicidae</taxon>
        <taxon>Anophelinae</taxon>
        <taxon>Anopheles</taxon>
    </lineage>
</organism>
<evidence type="ECO:0000313" key="2">
    <source>
        <dbReference type="EMBL" id="MBW73123.1"/>
    </source>
</evidence>
<dbReference type="EMBL" id="GGFL01008945">
    <property type="protein sequence ID" value="MBW73123.1"/>
    <property type="molecule type" value="Transcribed_RNA"/>
</dbReference>
<protein>
    <submittedName>
        <fullName evidence="2">Putative secreted protein</fullName>
    </submittedName>
</protein>
<dbReference type="AlphaFoldDB" id="A0A2M4D6E2"/>
<sequence>MRWEAALFFFSLALDYAAPPRTFFRHSRRRTEMDDKVAEMSASRHAHGDAVCSQKYPRYKTTTTSTMMAATATPSGSPCSSCRIRLPV</sequence>
<keyword evidence="1" id="KW-0732">Signal</keyword>
<name>A0A2M4D6E2_ANODA</name>
<feature type="signal peptide" evidence="1">
    <location>
        <begin position="1"/>
        <end position="17"/>
    </location>
</feature>
<reference evidence="2" key="1">
    <citation type="submission" date="2018-01" db="EMBL/GenBank/DDBJ databases">
        <title>An insight into the sialome of Amazonian anophelines.</title>
        <authorList>
            <person name="Ribeiro J.M."/>
            <person name="Scarpassa V."/>
            <person name="Calvo E."/>
        </authorList>
    </citation>
    <scope>NUCLEOTIDE SEQUENCE</scope>
</reference>
<feature type="chain" id="PRO_5014688859" evidence="1">
    <location>
        <begin position="18"/>
        <end position="88"/>
    </location>
</feature>
<evidence type="ECO:0000256" key="1">
    <source>
        <dbReference type="SAM" id="SignalP"/>
    </source>
</evidence>
<accession>A0A2M4D6E2</accession>
<proteinExistence type="predicted"/>